<proteinExistence type="predicted"/>
<dbReference type="EMBL" id="JACHFH010000003">
    <property type="protein sequence ID" value="MBB5335313.1"/>
    <property type="molecule type" value="Genomic_DNA"/>
</dbReference>
<evidence type="ECO:0000313" key="2">
    <source>
        <dbReference type="Proteomes" id="UP000559117"/>
    </source>
</evidence>
<organism evidence="1 2">
    <name type="scientific">Pectinatus brassicae</name>
    <dbReference type="NCBI Taxonomy" id="862415"/>
    <lineage>
        <taxon>Bacteria</taxon>
        <taxon>Bacillati</taxon>
        <taxon>Bacillota</taxon>
        <taxon>Negativicutes</taxon>
        <taxon>Selenomonadales</taxon>
        <taxon>Selenomonadaceae</taxon>
        <taxon>Pectinatus</taxon>
    </lineage>
</organism>
<gene>
    <name evidence="1" type="ORF">HNR32_000433</name>
</gene>
<evidence type="ECO:0000313" key="1">
    <source>
        <dbReference type="EMBL" id="MBB5335313.1"/>
    </source>
</evidence>
<accession>A0A840UQN5</accession>
<dbReference type="Proteomes" id="UP000559117">
    <property type="component" value="Unassembled WGS sequence"/>
</dbReference>
<protein>
    <submittedName>
        <fullName evidence="1">Uncharacterized protein</fullName>
    </submittedName>
</protein>
<dbReference type="AlphaFoldDB" id="A0A840UQN5"/>
<comment type="caution">
    <text evidence="1">The sequence shown here is derived from an EMBL/GenBank/DDBJ whole genome shotgun (WGS) entry which is preliminary data.</text>
</comment>
<reference evidence="1 2" key="1">
    <citation type="submission" date="2020-08" db="EMBL/GenBank/DDBJ databases">
        <title>Genomic Encyclopedia of Type Strains, Phase IV (KMG-IV): sequencing the most valuable type-strain genomes for metagenomic binning, comparative biology and taxonomic classification.</title>
        <authorList>
            <person name="Goeker M."/>
        </authorList>
    </citation>
    <scope>NUCLEOTIDE SEQUENCE [LARGE SCALE GENOMIC DNA]</scope>
    <source>
        <strain evidence="1 2">DSM 24661</strain>
    </source>
</reference>
<keyword evidence="2" id="KW-1185">Reference proteome</keyword>
<sequence length="29" mass="3190">MLGYFPGIEVGEMGGQFNDALVRQLNYIG</sequence>
<name>A0A840UQN5_9FIRM</name>